<evidence type="ECO:0000256" key="3">
    <source>
        <dbReference type="ARBA" id="ARBA00022516"/>
    </source>
</evidence>
<proteinExistence type="inferred from homology"/>
<comment type="function">
    <text evidence="12">Catalyzes the reversible phosphatidyl group transfer from one phosphatidylglycerol molecule to another to form cardiolipin (CL) (diphosphatidylglycerol) and glycerol.</text>
</comment>
<dbReference type="AlphaFoldDB" id="A0A1T4P8Q0"/>
<dbReference type="STRING" id="29524.SAMN02745171_01358"/>
<dbReference type="PANTHER" id="PTHR21248">
    <property type="entry name" value="CARDIOLIPIN SYNTHASE"/>
    <property type="match status" value="1"/>
</dbReference>
<evidence type="ECO:0000256" key="5">
    <source>
        <dbReference type="ARBA" id="ARBA00022692"/>
    </source>
</evidence>
<dbReference type="PANTHER" id="PTHR21248:SF22">
    <property type="entry name" value="PHOSPHOLIPASE D"/>
    <property type="match status" value="1"/>
</dbReference>
<accession>A0A1T4P8Q0</accession>
<feature type="active site" evidence="12">
    <location>
        <position position="215"/>
    </location>
</feature>
<dbReference type="InterPro" id="IPR001736">
    <property type="entry name" value="PLipase_D/transphosphatidylase"/>
</dbReference>
<keyword evidence="4 12" id="KW-0808">Transferase</keyword>
<keyword evidence="6" id="KW-0677">Repeat</keyword>
<dbReference type="RefSeq" id="WP_078737258.1">
    <property type="nucleotide sequence ID" value="NZ_FUXE01000014.1"/>
</dbReference>
<dbReference type="OrthoDB" id="9762009at2"/>
<feature type="active site" evidence="12">
    <location>
        <position position="222"/>
    </location>
</feature>
<reference evidence="16" key="1">
    <citation type="submission" date="2017-02" db="EMBL/GenBank/DDBJ databases">
        <authorList>
            <person name="Varghese N."/>
            <person name="Submissions S."/>
        </authorList>
    </citation>
    <scope>NUCLEOTIDE SEQUENCE [LARGE SCALE GENOMIC DNA]</scope>
    <source>
        <strain evidence="16">ATCC 51356</strain>
    </source>
</reference>
<dbReference type="FunFam" id="3.30.870.10:FF:000014">
    <property type="entry name" value="Cardiolipin synthase"/>
    <property type="match status" value="1"/>
</dbReference>
<evidence type="ECO:0000256" key="7">
    <source>
        <dbReference type="ARBA" id="ARBA00022989"/>
    </source>
</evidence>
<evidence type="ECO:0000259" key="14">
    <source>
        <dbReference type="PROSITE" id="PS50035"/>
    </source>
</evidence>
<dbReference type="GO" id="GO:0032049">
    <property type="term" value="P:cardiolipin biosynthetic process"/>
    <property type="evidence" value="ECO:0007669"/>
    <property type="project" value="UniProtKB-UniRule"/>
</dbReference>
<keyword evidence="8 12" id="KW-0443">Lipid metabolism</keyword>
<dbReference type="HAMAP" id="MF_01916">
    <property type="entry name" value="Cardiolipin_synth_Cls"/>
    <property type="match status" value="1"/>
</dbReference>
<evidence type="ECO:0000256" key="1">
    <source>
        <dbReference type="ARBA" id="ARBA00004651"/>
    </source>
</evidence>
<feature type="transmembrane region" description="Helical" evidence="12">
    <location>
        <begin position="6"/>
        <end position="24"/>
    </location>
</feature>
<keyword evidence="11 12" id="KW-1208">Phospholipid metabolism</keyword>
<comment type="subcellular location">
    <subcellularLocation>
        <location evidence="1 12">Cell membrane</location>
        <topology evidence="1 12">Multi-pass membrane protein</topology>
    </subcellularLocation>
</comment>
<sequence length="475" mass="54674">MLSLILSILYGIIVLTIAIVVIAENRNPIKAISWVVVVLLVPIVGIVFYFLFGQDLRHVSMIHRKVYHRLSSLPYSFGEHTDRELIEQIPVAYHPLVQLCKSISNAPLLPVDEATLFVRGRDKFESLLRDIEQASHHIHLEYYAFDSDELGERFASLLIKKAKEGVKVRVLYDDVGSWKTKGRFLRRLRDNGIQIYPFMKVVFPFFTSKVNYRNHRKLTIIDGRIGYIGGMNIANRYYKGNELGPWRDTHVRITGPAVSELQSSFLIDWYLVTRRVVYFHDYFLPEFLKMGNRTIPMQLVLGTPFGAWRSIEQAVIGMILRASHSVYIETPYFLPTATLNHALTIAALGGLDVRLILPGKGDSLPTQYASLSYIEELLMAGVKVYLYKDGFLHSKLLTIDNELSFIGSANMDFRSFEHNFESTALFYSDEFAERVNANFFDDLARSEELDFTTWSQRSRIQKLKESFFRLFSPLL</sequence>
<dbReference type="InterPro" id="IPR030874">
    <property type="entry name" value="Cardiolipin_synth_Firmi"/>
</dbReference>
<evidence type="ECO:0000313" key="16">
    <source>
        <dbReference type="Proteomes" id="UP000190121"/>
    </source>
</evidence>
<dbReference type="NCBIfam" id="TIGR04265">
    <property type="entry name" value="bac_cardiolipin"/>
    <property type="match status" value="1"/>
</dbReference>
<feature type="domain" description="PLD phosphodiesterase" evidence="14">
    <location>
        <begin position="388"/>
        <end position="415"/>
    </location>
</feature>
<keyword evidence="5 12" id="KW-0812">Transmembrane</keyword>
<evidence type="ECO:0000313" key="15">
    <source>
        <dbReference type="EMBL" id="SJZ87278.1"/>
    </source>
</evidence>
<keyword evidence="16" id="KW-1185">Reference proteome</keyword>
<dbReference type="Proteomes" id="UP000190121">
    <property type="component" value="Unassembled WGS sequence"/>
</dbReference>
<dbReference type="SUPFAM" id="SSF56024">
    <property type="entry name" value="Phospholipase D/nuclease"/>
    <property type="match status" value="2"/>
</dbReference>
<evidence type="ECO:0000256" key="2">
    <source>
        <dbReference type="ARBA" id="ARBA00022475"/>
    </source>
</evidence>
<keyword evidence="9 12" id="KW-0472">Membrane</keyword>
<evidence type="ECO:0000256" key="6">
    <source>
        <dbReference type="ARBA" id="ARBA00022737"/>
    </source>
</evidence>
<dbReference type="EC" id="2.7.8.-" evidence="12 13"/>
<evidence type="ECO:0000256" key="11">
    <source>
        <dbReference type="ARBA" id="ARBA00023264"/>
    </source>
</evidence>
<dbReference type="InterPro" id="IPR025202">
    <property type="entry name" value="PLD-like_dom"/>
</dbReference>
<keyword evidence="2 12" id="KW-1003">Cell membrane</keyword>
<gene>
    <name evidence="15" type="ORF">SAMN02745171_01358</name>
</gene>
<evidence type="ECO:0000256" key="9">
    <source>
        <dbReference type="ARBA" id="ARBA00023136"/>
    </source>
</evidence>
<dbReference type="EMBL" id="FUXE01000014">
    <property type="protein sequence ID" value="SJZ87278.1"/>
    <property type="molecule type" value="Genomic_DNA"/>
</dbReference>
<keyword evidence="10 12" id="KW-0594">Phospholipid biosynthesis</keyword>
<feature type="active site" evidence="12">
    <location>
        <position position="393"/>
    </location>
</feature>
<feature type="active site" evidence="12">
    <location>
        <position position="395"/>
    </location>
</feature>
<feature type="active site" evidence="12">
    <location>
        <position position="217"/>
    </location>
</feature>
<evidence type="ECO:0000256" key="10">
    <source>
        <dbReference type="ARBA" id="ARBA00023209"/>
    </source>
</evidence>
<feature type="transmembrane region" description="Helical" evidence="12">
    <location>
        <begin position="31"/>
        <end position="52"/>
    </location>
</feature>
<dbReference type="InterPro" id="IPR022924">
    <property type="entry name" value="Cardiolipin_synthase"/>
</dbReference>
<evidence type="ECO:0000256" key="8">
    <source>
        <dbReference type="ARBA" id="ARBA00023098"/>
    </source>
</evidence>
<dbReference type="Pfam" id="PF13396">
    <property type="entry name" value="PLDc_N"/>
    <property type="match status" value="1"/>
</dbReference>
<name>A0A1T4P8Q0_9PORP</name>
<keyword evidence="7 12" id="KW-1133">Transmembrane helix</keyword>
<feature type="active site" evidence="12">
    <location>
        <position position="400"/>
    </location>
</feature>
<evidence type="ECO:0000256" key="12">
    <source>
        <dbReference type="HAMAP-Rule" id="MF_01916"/>
    </source>
</evidence>
<keyword evidence="3 12" id="KW-0444">Lipid biosynthesis</keyword>
<dbReference type="Pfam" id="PF13091">
    <property type="entry name" value="PLDc_2"/>
    <property type="match status" value="2"/>
</dbReference>
<comment type="similarity">
    <text evidence="12">Belongs to the phospholipase D family. Cardiolipin synthase subfamily.</text>
</comment>
<dbReference type="InterPro" id="IPR027379">
    <property type="entry name" value="CLS_N"/>
</dbReference>
<dbReference type="GO" id="GO:0008808">
    <property type="term" value="F:cardiolipin synthase activity"/>
    <property type="evidence" value="ECO:0007669"/>
    <property type="project" value="UniProtKB-UniRule"/>
</dbReference>
<protein>
    <recommendedName>
        <fullName evidence="12 13">Cardiolipin synthase</fullName>
        <shortName evidence="12">CL synthase</shortName>
        <ecNumber evidence="12 13">2.7.8.-</ecNumber>
    </recommendedName>
</protein>
<dbReference type="PROSITE" id="PS50035">
    <property type="entry name" value="PLD"/>
    <property type="match status" value="2"/>
</dbReference>
<evidence type="ECO:0000256" key="13">
    <source>
        <dbReference type="NCBIfam" id="TIGR04265"/>
    </source>
</evidence>
<dbReference type="Gene3D" id="3.30.870.10">
    <property type="entry name" value="Endonuclease Chain A"/>
    <property type="match status" value="2"/>
</dbReference>
<dbReference type="CDD" id="cd09110">
    <property type="entry name" value="PLDc_CLS_1"/>
    <property type="match status" value="1"/>
</dbReference>
<evidence type="ECO:0000256" key="4">
    <source>
        <dbReference type="ARBA" id="ARBA00022679"/>
    </source>
</evidence>
<feature type="domain" description="PLD phosphodiesterase" evidence="14">
    <location>
        <begin position="210"/>
        <end position="237"/>
    </location>
</feature>
<comment type="catalytic activity">
    <reaction evidence="12">
        <text>2 a 1,2-diacyl-sn-glycero-3-phospho-(1'-sn-glycerol) = a cardiolipin + glycerol</text>
        <dbReference type="Rhea" id="RHEA:31451"/>
        <dbReference type="ChEBI" id="CHEBI:17754"/>
        <dbReference type="ChEBI" id="CHEBI:62237"/>
        <dbReference type="ChEBI" id="CHEBI:64716"/>
    </reaction>
</comment>
<dbReference type="SMART" id="SM00155">
    <property type="entry name" value="PLDc"/>
    <property type="match status" value="2"/>
</dbReference>
<organism evidence="15 16">
    <name type="scientific">Porphyromonas circumdentaria</name>
    <dbReference type="NCBI Taxonomy" id="29524"/>
    <lineage>
        <taxon>Bacteria</taxon>
        <taxon>Pseudomonadati</taxon>
        <taxon>Bacteroidota</taxon>
        <taxon>Bacteroidia</taxon>
        <taxon>Bacteroidales</taxon>
        <taxon>Porphyromonadaceae</taxon>
        <taxon>Porphyromonas</taxon>
    </lineage>
</organism>
<dbReference type="CDD" id="cd09112">
    <property type="entry name" value="PLDc_CLS_2"/>
    <property type="match status" value="1"/>
</dbReference>
<dbReference type="GO" id="GO:0005886">
    <property type="term" value="C:plasma membrane"/>
    <property type="evidence" value="ECO:0007669"/>
    <property type="project" value="UniProtKB-SubCell"/>
</dbReference>